<evidence type="ECO:0000313" key="3">
    <source>
        <dbReference type="Proteomes" id="UP000199580"/>
    </source>
</evidence>
<dbReference type="AlphaFoldDB" id="A0A1G9A3N8"/>
<dbReference type="InterPro" id="IPR037401">
    <property type="entry name" value="SnoaL-like"/>
</dbReference>
<keyword evidence="3" id="KW-1185">Reference proteome</keyword>
<protein>
    <recommendedName>
        <fullName evidence="1">SnoaL-like domain-containing protein</fullName>
    </recommendedName>
</protein>
<evidence type="ECO:0000313" key="2">
    <source>
        <dbReference type="EMBL" id="SDK21973.1"/>
    </source>
</evidence>
<organism evidence="2 3">
    <name type="scientific">Flavobacterium noncentrifugens</name>
    <dbReference type="NCBI Taxonomy" id="1128970"/>
    <lineage>
        <taxon>Bacteria</taxon>
        <taxon>Pseudomonadati</taxon>
        <taxon>Bacteroidota</taxon>
        <taxon>Flavobacteriia</taxon>
        <taxon>Flavobacteriales</taxon>
        <taxon>Flavobacteriaceae</taxon>
        <taxon>Flavobacterium</taxon>
    </lineage>
</organism>
<dbReference type="Gene3D" id="3.10.450.50">
    <property type="match status" value="1"/>
</dbReference>
<gene>
    <name evidence="2" type="ORF">SAMN04487935_2862</name>
</gene>
<dbReference type="OrthoDB" id="1452256at2"/>
<evidence type="ECO:0000259" key="1">
    <source>
        <dbReference type="Pfam" id="PF12680"/>
    </source>
</evidence>
<reference evidence="2 3" key="1">
    <citation type="submission" date="2016-10" db="EMBL/GenBank/DDBJ databases">
        <authorList>
            <person name="de Groot N.N."/>
        </authorList>
    </citation>
    <scope>NUCLEOTIDE SEQUENCE [LARGE SCALE GENOMIC DNA]</scope>
    <source>
        <strain evidence="2 3">CGMCC 1.10076</strain>
    </source>
</reference>
<dbReference type="InterPro" id="IPR032710">
    <property type="entry name" value="NTF2-like_dom_sf"/>
</dbReference>
<feature type="domain" description="SnoaL-like" evidence="1">
    <location>
        <begin position="21"/>
        <end position="112"/>
    </location>
</feature>
<dbReference type="SUPFAM" id="SSF54427">
    <property type="entry name" value="NTF2-like"/>
    <property type="match status" value="1"/>
</dbReference>
<accession>A0A1G9A3N8</accession>
<dbReference type="STRING" id="1128970.SAMN04487935_2862"/>
<sequence>MVSAKKIVQDFYKSDALINSEIMETYLHPEVIIDWNSSKGFIQMKHADIVAMAGELGKAYMRSKVRMSHILQDGNQVAVRYSHYIKTVENPREEMLLAHFFMIWEVKDGKLFRGYQMTQIS</sequence>
<proteinExistence type="predicted"/>
<dbReference type="RefSeq" id="WP_091396893.1">
    <property type="nucleotide sequence ID" value="NZ_BKAI01000008.1"/>
</dbReference>
<dbReference type="Pfam" id="PF12680">
    <property type="entry name" value="SnoaL_2"/>
    <property type="match status" value="1"/>
</dbReference>
<name>A0A1G9A3N8_9FLAO</name>
<dbReference type="Proteomes" id="UP000199580">
    <property type="component" value="Unassembled WGS sequence"/>
</dbReference>
<dbReference type="EMBL" id="FNEZ01000004">
    <property type="protein sequence ID" value="SDK21973.1"/>
    <property type="molecule type" value="Genomic_DNA"/>
</dbReference>